<sequence length="381" mass="44101">MASWVLSECGLRPFPIIRFYSKPIPSIPSNTNNNGLKVITLPGSSPFKVSTWCRKRSFVGFLNVSAPLEVVETINGVEEEEEDDGGFDPAAPPPFNLADIDVFDFFSSIWTLIYVFLVLLFFLFSVDMVVSPTTRRISHRTHNQNHGHVENDNTWHPLFEKIYKSLDNATRLLRFTLPFPMLAYPIYMWSRSPGKSGSHFDSGSDLFGPNERTYIITSIACWAATIGLLVYLSFAMGPTQLLKLYGIPYWIFFMWLDLVTYLHHHGHDEKFLWYRGKLFERRAYDTRLRLRMAQQHPSRYRNSFYTSSLPQIPRYHLIEATETAKSMLGKYYREPQKSGPFPFYLLGILVRSLKKDHYVSDTGDVVFYQTNPQLYGANKSY</sequence>
<feature type="domain" description="Fatty acid desaturase N-terminal" evidence="12">
    <location>
        <begin position="1"/>
        <end position="100"/>
    </location>
</feature>
<comment type="similarity">
    <text evidence="3">Belongs to the fatty acid desaturase type 1 family.</text>
</comment>
<evidence type="ECO:0000256" key="9">
    <source>
        <dbReference type="ARBA" id="ARBA00023160"/>
    </source>
</evidence>
<feature type="transmembrane region" description="Helical" evidence="10">
    <location>
        <begin position="214"/>
        <end position="232"/>
    </location>
</feature>
<dbReference type="GO" id="GO:0006636">
    <property type="term" value="P:unsaturated fatty acid biosynthetic process"/>
    <property type="evidence" value="ECO:0007669"/>
    <property type="project" value="UniProtKB-UniPathway"/>
</dbReference>
<feature type="domain" description="Fatty acid desaturase" evidence="11">
    <location>
        <begin position="124"/>
        <end position="281"/>
    </location>
</feature>
<evidence type="ECO:0000256" key="10">
    <source>
        <dbReference type="SAM" id="Phobius"/>
    </source>
</evidence>
<accession>A0A6A3A2V5</accession>
<gene>
    <name evidence="13" type="ORF">F3Y22_tig00110597pilonHSYRG00522</name>
</gene>
<evidence type="ECO:0000256" key="2">
    <source>
        <dbReference type="ARBA" id="ARBA00005105"/>
    </source>
</evidence>
<keyword evidence="10" id="KW-1133">Transmembrane helix</keyword>
<keyword evidence="9" id="KW-0275">Fatty acid biosynthesis</keyword>
<comment type="subcellular location">
    <subcellularLocation>
        <location evidence="1">Membrane</location>
    </subcellularLocation>
</comment>
<evidence type="ECO:0000256" key="3">
    <source>
        <dbReference type="ARBA" id="ARBA00009295"/>
    </source>
</evidence>
<comment type="pathway">
    <text evidence="2">Lipid metabolism; polyunsaturated fatty acid biosynthesis.</text>
</comment>
<feature type="transmembrane region" description="Helical" evidence="10">
    <location>
        <begin position="172"/>
        <end position="190"/>
    </location>
</feature>
<evidence type="ECO:0000256" key="1">
    <source>
        <dbReference type="ARBA" id="ARBA00004370"/>
    </source>
</evidence>
<comment type="caution">
    <text evidence="13">The sequence shown here is derived from an EMBL/GenBank/DDBJ whole genome shotgun (WGS) entry which is preliminary data.</text>
</comment>
<keyword evidence="8 10" id="KW-0472">Membrane</keyword>
<organism evidence="13 14">
    <name type="scientific">Hibiscus syriacus</name>
    <name type="common">Rose of Sharon</name>
    <dbReference type="NCBI Taxonomy" id="106335"/>
    <lineage>
        <taxon>Eukaryota</taxon>
        <taxon>Viridiplantae</taxon>
        <taxon>Streptophyta</taxon>
        <taxon>Embryophyta</taxon>
        <taxon>Tracheophyta</taxon>
        <taxon>Spermatophyta</taxon>
        <taxon>Magnoliopsida</taxon>
        <taxon>eudicotyledons</taxon>
        <taxon>Gunneridae</taxon>
        <taxon>Pentapetalae</taxon>
        <taxon>rosids</taxon>
        <taxon>malvids</taxon>
        <taxon>Malvales</taxon>
        <taxon>Malvaceae</taxon>
        <taxon>Malvoideae</taxon>
        <taxon>Hibiscus</taxon>
    </lineage>
</organism>
<dbReference type="Pfam" id="PF00487">
    <property type="entry name" value="FA_desaturase"/>
    <property type="match status" value="1"/>
</dbReference>
<dbReference type="EMBL" id="VEPZ02001044">
    <property type="protein sequence ID" value="KAE8698624.1"/>
    <property type="molecule type" value="Genomic_DNA"/>
</dbReference>
<keyword evidence="14" id="KW-1185">Reference proteome</keyword>
<dbReference type="GO" id="GO:0016717">
    <property type="term" value="F:oxidoreductase activity, acting on paired donors, with oxidation of a pair of donors resulting in the reduction of molecular oxygen to two molecules of water"/>
    <property type="evidence" value="ECO:0007669"/>
    <property type="project" value="InterPro"/>
</dbReference>
<name>A0A6A3A2V5_HIBSY</name>
<feature type="transmembrane region" description="Helical" evidence="10">
    <location>
        <begin position="244"/>
        <end position="262"/>
    </location>
</feature>
<proteinExistence type="inferred from homology"/>
<reference evidence="13" key="1">
    <citation type="submission" date="2019-09" db="EMBL/GenBank/DDBJ databases">
        <title>Draft genome information of white flower Hibiscus syriacus.</title>
        <authorList>
            <person name="Kim Y.-M."/>
        </authorList>
    </citation>
    <scope>NUCLEOTIDE SEQUENCE [LARGE SCALE GENOMIC DNA]</scope>
    <source>
        <strain evidence="13">YM2019G1</strain>
    </source>
</reference>
<keyword evidence="10" id="KW-0812">Transmembrane</keyword>
<evidence type="ECO:0000259" key="11">
    <source>
        <dbReference type="Pfam" id="PF00487"/>
    </source>
</evidence>
<keyword evidence="5" id="KW-0276">Fatty acid metabolism</keyword>
<dbReference type="AlphaFoldDB" id="A0A6A3A2V5"/>
<dbReference type="Proteomes" id="UP000436088">
    <property type="component" value="Unassembled WGS sequence"/>
</dbReference>
<evidence type="ECO:0000256" key="4">
    <source>
        <dbReference type="ARBA" id="ARBA00022516"/>
    </source>
</evidence>
<evidence type="ECO:0000256" key="6">
    <source>
        <dbReference type="ARBA" id="ARBA00023002"/>
    </source>
</evidence>
<evidence type="ECO:0000313" key="13">
    <source>
        <dbReference type="EMBL" id="KAE8698624.1"/>
    </source>
</evidence>
<keyword evidence="7" id="KW-0443">Lipid metabolism</keyword>
<dbReference type="InterPro" id="IPR021863">
    <property type="entry name" value="FAS_N"/>
</dbReference>
<feature type="transmembrane region" description="Helical" evidence="10">
    <location>
        <begin position="109"/>
        <end position="130"/>
    </location>
</feature>
<dbReference type="PANTHER" id="PTHR32100">
    <property type="entry name" value="OMEGA-6 FATTY ACID DESATURASE, CHLOROPLASTIC"/>
    <property type="match status" value="1"/>
</dbReference>
<protein>
    <submittedName>
        <fullName evidence="13">Omega-3 fatty acid desaturase</fullName>
    </submittedName>
</protein>
<evidence type="ECO:0000256" key="8">
    <source>
        <dbReference type="ARBA" id="ARBA00023136"/>
    </source>
</evidence>
<dbReference type="Pfam" id="PF11960">
    <property type="entry name" value="DUF3474"/>
    <property type="match status" value="1"/>
</dbReference>
<keyword evidence="4" id="KW-0444">Lipid biosynthesis</keyword>
<dbReference type="GO" id="GO:0016020">
    <property type="term" value="C:membrane"/>
    <property type="evidence" value="ECO:0007669"/>
    <property type="project" value="UniProtKB-SubCell"/>
</dbReference>
<keyword evidence="6" id="KW-0560">Oxidoreductase</keyword>
<evidence type="ECO:0000259" key="12">
    <source>
        <dbReference type="Pfam" id="PF11960"/>
    </source>
</evidence>
<dbReference type="InterPro" id="IPR012171">
    <property type="entry name" value="Fatty_acid_desaturase"/>
</dbReference>
<dbReference type="InterPro" id="IPR005804">
    <property type="entry name" value="FA_desaturase_dom"/>
</dbReference>
<dbReference type="UniPathway" id="UPA00658"/>
<evidence type="ECO:0000313" key="14">
    <source>
        <dbReference type="Proteomes" id="UP000436088"/>
    </source>
</evidence>
<evidence type="ECO:0000256" key="7">
    <source>
        <dbReference type="ARBA" id="ARBA00023098"/>
    </source>
</evidence>
<evidence type="ECO:0000256" key="5">
    <source>
        <dbReference type="ARBA" id="ARBA00022832"/>
    </source>
</evidence>